<reference evidence="3 4" key="1">
    <citation type="submission" date="2016-10" db="EMBL/GenBank/DDBJ databases">
        <authorList>
            <person name="de Groot N.N."/>
        </authorList>
    </citation>
    <scope>NUCLEOTIDE SEQUENCE [LARGE SCALE GENOMIC DNA]</scope>
    <source>
        <strain evidence="3 4">DSM 46701</strain>
    </source>
</reference>
<keyword evidence="1" id="KW-1133">Transmembrane helix</keyword>
<feature type="transmembrane region" description="Helical" evidence="1">
    <location>
        <begin position="136"/>
        <end position="155"/>
    </location>
</feature>
<protein>
    <recommendedName>
        <fullName evidence="5">YtkA-like</fullName>
    </recommendedName>
</protein>
<sequence>MRVKIVAFLLCMGIGLLSPSGVWSHEGHHHGKVVPLEQAVPDKHLVQVEVPVKGAEGSPVRVKMFAPPANFFPSTDFPVVEGTQLLDGTFRIRDGKISFQYLFPIRGTYRLVIEGMGPKRLMELDIEENPDEMRNAGMLISGLALFGFGCGYFLTKWRRRADEAI</sequence>
<gene>
    <name evidence="3" type="ORF">SAMN05444955_10660</name>
</gene>
<name>A0A1H8DZX3_9BACL</name>
<organism evidence="3 4">
    <name type="scientific">Lihuaxuella thermophila</name>
    <dbReference type="NCBI Taxonomy" id="1173111"/>
    <lineage>
        <taxon>Bacteria</taxon>
        <taxon>Bacillati</taxon>
        <taxon>Bacillota</taxon>
        <taxon>Bacilli</taxon>
        <taxon>Bacillales</taxon>
        <taxon>Thermoactinomycetaceae</taxon>
        <taxon>Lihuaxuella</taxon>
    </lineage>
</organism>
<dbReference type="EMBL" id="FOCQ01000006">
    <property type="protein sequence ID" value="SEN12730.1"/>
    <property type="molecule type" value="Genomic_DNA"/>
</dbReference>
<dbReference type="Proteomes" id="UP000199695">
    <property type="component" value="Unassembled WGS sequence"/>
</dbReference>
<proteinExistence type="predicted"/>
<evidence type="ECO:0000313" key="4">
    <source>
        <dbReference type="Proteomes" id="UP000199695"/>
    </source>
</evidence>
<dbReference type="AlphaFoldDB" id="A0A1H8DZX3"/>
<keyword evidence="1" id="KW-0472">Membrane</keyword>
<dbReference type="STRING" id="1173111.SAMN05444955_10660"/>
<keyword evidence="2" id="KW-0732">Signal</keyword>
<feature type="signal peptide" evidence="2">
    <location>
        <begin position="1"/>
        <end position="24"/>
    </location>
</feature>
<evidence type="ECO:0000256" key="1">
    <source>
        <dbReference type="SAM" id="Phobius"/>
    </source>
</evidence>
<keyword evidence="1" id="KW-0812">Transmembrane</keyword>
<accession>A0A1H8DZX3</accession>
<dbReference type="OrthoDB" id="2679305at2"/>
<evidence type="ECO:0000313" key="3">
    <source>
        <dbReference type="EMBL" id="SEN12730.1"/>
    </source>
</evidence>
<evidence type="ECO:0008006" key="5">
    <source>
        <dbReference type="Google" id="ProtNLM"/>
    </source>
</evidence>
<feature type="chain" id="PRO_5011777631" description="YtkA-like" evidence="2">
    <location>
        <begin position="25"/>
        <end position="165"/>
    </location>
</feature>
<evidence type="ECO:0000256" key="2">
    <source>
        <dbReference type="SAM" id="SignalP"/>
    </source>
</evidence>
<keyword evidence="4" id="KW-1185">Reference proteome</keyword>
<dbReference type="RefSeq" id="WP_089967139.1">
    <property type="nucleotide sequence ID" value="NZ_FOCQ01000006.1"/>
</dbReference>